<accession>A0A368KMX6</accession>
<evidence type="ECO:0000313" key="2">
    <source>
        <dbReference type="Proteomes" id="UP000253562"/>
    </source>
</evidence>
<name>A0A368KMX6_9BACT</name>
<proteinExistence type="predicted"/>
<organism evidence="1 2">
    <name type="scientific">Bremerella cremea</name>
    <dbReference type="NCBI Taxonomy" id="1031537"/>
    <lineage>
        <taxon>Bacteria</taxon>
        <taxon>Pseudomonadati</taxon>
        <taxon>Planctomycetota</taxon>
        <taxon>Planctomycetia</taxon>
        <taxon>Pirellulales</taxon>
        <taxon>Pirellulaceae</taxon>
        <taxon>Bremerella</taxon>
    </lineage>
</organism>
<comment type="caution">
    <text evidence="1">The sequence shown here is derived from an EMBL/GenBank/DDBJ whole genome shotgun (WGS) entry which is preliminary data.</text>
</comment>
<dbReference type="Proteomes" id="UP000253562">
    <property type="component" value="Unassembled WGS sequence"/>
</dbReference>
<evidence type="ECO:0000313" key="1">
    <source>
        <dbReference type="EMBL" id="RCS41182.1"/>
    </source>
</evidence>
<sequence length="200" mass="23352">MSIDTQPSPLDVKEPATFVLAPLPGEETIGQWLFRYSVIRSWRLGCPGFHWQETLWLSVLFWQDLQLKDRSPWYSKLADGVQLEPSLEDIVTTFRVLNIATLSTMQISVSLGNETIRYNVFRRSIEDLDQKSFFQNDELCFVAADIPTGLAQWQSLEIPGEEVLVGHIQHGQQRTVKTKNWRLTKQGLVQYRHKPFWRFW</sequence>
<dbReference type="RefSeq" id="WP_114372115.1">
    <property type="nucleotide sequence ID" value="NZ_QPEX01000045.1"/>
</dbReference>
<gene>
    <name evidence="1" type="ORF">DTL42_21665</name>
</gene>
<dbReference type="EMBL" id="QPEX01000045">
    <property type="protein sequence ID" value="RCS41182.1"/>
    <property type="molecule type" value="Genomic_DNA"/>
</dbReference>
<dbReference type="AlphaFoldDB" id="A0A368KMX6"/>
<protein>
    <submittedName>
        <fullName evidence="1">Uncharacterized protein</fullName>
    </submittedName>
</protein>
<reference evidence="1 2" key="1">
    <citation type="submission" date="2018-07" db="EMBL/GenBank/DDBJ databases">
        <title>Comparative genomes isolates from brazilian mangrove.</title>
        <authorList>
            <person name="De Araujo J.E."/>
            <person name="Taketani R.G."/>
            <person name="Silva M.C.P."/>
            <person name="Lourenco M.V."/>
            <person name="Oliveira V.M."/>
            <person name="Andreote F.D."/>
        </authorList>
    </citation>
    <scope>NUCLEOTIDE SEQUENCE [LARGE SCALE GENOMIC DNA]</scope>
    <source>
        <strain evidence="1 2">HEX PRIS-MGV</strain>
    </source>
</reference>